<dbReference type="Proteomes" id="UP000265816">
    <property type="component" value="Unassembled WGS sequence"/>
</dbReference>
<dbReference type="RefSeq" id="WP_119111472.1">
    <property type="nucleotide sequence ID" value="NZ_CBCSEO010000001.1"/>
</dbReference>
<dbReference type="AlphaFoldDB" id="A0A398BF61"/>
<dbReference type="EC" id="6.-.-.-" evidence="2"/>
<dbReference type="Pfam" id="PF24850">
    <property type="entry name" value="CC_BshC"/>
    <property type="match status" value="1"/>
</dbReference>
<evidence type="ECO:0000259" key="4">
    <source>
        <dbReference type="Pfam" id="PF24850"/>
    </source>
</evidence>
<evidence type="ECO:0000313" key="5">
    <source>
        <dbReference type="EMBL" id="RID87901.1"/>
    </source>
</evidence>
<sequence>MEILNLTLPAPNRFATGYFEGNTLIQDFFHYDYKKENHYAERLKELGTRQFFRNELADHIDEFMSRYPSSDQVRDNLRKLRQKNSVAVIGGQQAGLFTGPLYSLHKVISIIKLAEQKEAELGVPVVPVFWIAGEDHDFQEINHVYVMNTNKPEKRVFPQKQLEKKMASELYLDQEVCRNWVEGIIETYGETEHTKDLLSFTEQQLLKSETIVDFFASVIMEIFKDHGLLIIDSGNSGLRKLEKEYFSRQIKNHEAITASVLHQQKEKEAAGFQKAMDISPNAINLFYYDRINNERILLQSDPEGKLLTGKNGEVSFTEGALLEIASEHPEKLSNNVVTRPLMQEWLFPVLAFIGGPGEIAYWSELKLVFEHFGMKMPPLVPRLNITLLDRSIERDIEELGLDLSEVLTAGTEKFELRYIDSIKDRELEVLFEKTKEQLEENYRMIRTRMSSSYPALLSLLEKNEDVLLGQIDFMEKKTEESACRKNDAVLRKFSKINHALRPLGIPQERVWNPFWYFNRYGMDFVSELIAQNLTFDGTHKVVKM</sequence>
<dbReference type="InterPro" id="IPR011199">
    <property type="entry name" value="Bacillithiol_biosynth_BshC"/>
</dbReference>
<evidence type="ECO:0000256" key="1">
    <source>
        <dbReference type="ARBA" id="ARBA00022598"/>
    </source>
</evidence>
<dbReference type="InterPro" id="IPR055399">
    <property type="entry name" value="CC_BshC"/>
</dbReference>
<evidence type="ECO:0000313" key="6">
    <source>
        <dbReference type="Proteomes" id="UP000265816"/>
    </source>
</evidence>
<keyword evidence="1 2" id="KW-0436">Ligase</keyword>
<dbReference type="GO" id="GO:0016874">
    <property type="term" value="F:ligase activity"/>
    <property type="evidence" value="ECO:0007669"/>
    <property type="project" value="UniProtKB-UniRule"/>
</dbReference>
<comment type="function">
    <text evidence="2">Involved in bacillithiol (BSH) biosynthesis. May catalyze the last step of the pathway, the addition of cysteine to glucosamine malate (GlcN-Mal) to generate BSH.</text>
</comment>
<dbReference type="EMBL" id="QWVT01000008">
    <property type="protein sequence ID" value="RID87901.1"/>
    <property type="molecule type" value="Genomic_DNA"/>
</dbReference>
<comment type="similarity">
    <text evidence="2">Belongs to the BshC family.</text>
</comment>
<reference evidence="5 6" key="1">
    <citation type="submission" date="2018-08" db="EMBL/GenBank/DDBJ databases">
        <title>Bacillus jemisoniae sp. nov., Bacillus chryseoplanitiae sp. nov., Bacillus resnikiae sp. nov., and Bacillus frankliniae sp. nov., isolated from Viking spacecraft and associated surfaces.</title>
        <authorList>
            <person name="Seuylemezian A."/>
            <person name="Vaishampayan P."/>
        </authorList>
    </citation>
    <scope>NUCLEOTIDE SEQUENCE [LARGE SCALE GENOMIC DNA]</scope>
    <source>
        <strain evidence="5 6">JJ-247</strain>
    </source>
</reference>
<dbReference type="NCBIfam" id="TIGR03998">
    <property type="entry name" value="thiol_BshC"/>
    <property type="match status" value="1"/>
</dbReference>
<name>A0A398BF61_9BACI</name>
<protein>
    <recommendedName>
        <fullName evidence="2">Putative cysteine ligase BshC</fullName>
        <ecNumber evidence="2">6.-.-.-</ecNumber>
    </recommendedName>
</protein>
<gene>
    <name evidence="2 5" type="primary">bshC</name>
    <name evidence="5" type="ORF">D1970_03430</name>
</gene>
<feature type="domain" description="Bacillithiol biosynthesis BshC C-terminal coiled-coil" evidence="4">
    <location>
        <begin position="385"/>
        <end position="544"/>
    </location>
</feature>
<dbReference type="PIRSF" id="PIRSF012535">
    <property type="entry name" value="UCP012535"/>
    <property type="match status" value="1"/>
</dbReference>
<evidence type="ECO:0000259" key="3">
    <source>
        <dbReference type="Pfam" id="PF10079"/>
    </source>
</evidence>
<dbReference type="InterPro" id="IPR055398">
    <property type="entry name" value="Rossmann-like_BshC"/>
</dbReference>
<organism evidence="5 6">
    <name type="scientific">Mesobacillus zeae</name>
    <dbReference type="NCBI Taxonomy" id="1917180"/>
    <lineage>
        <taxon>Bacteria</taxon>
        <taxon>Bacillati</taxon>
        <taxon>Bacillota</taxon>
        <taxon>Bacilli</taxon>
        <taxon>Bacillales</taxon>
        <taxon>Bacillaceae</taxon>
        <taxon>Mesobacillus</taxon>
    </lineage>
</organism>
<keyword evidence="6" id="KW-1185">Reference proteome</keyword>
<proteinExistence type="inferred from homology"/>
<dbReference type="Pfam" id="PF10079">
    <property type="entry name" value="Rossmann-like_BshC"/>
    <property type="match status" value="1"/>
</dbReference>
<comment type="caution">
    <text evidence="5">The sequence shown here is derived from an EMBL/GenBank/DDBJ whole genome shotgun (WGS) entry which is preliminary data.</text>
</comment>
<feature type="domain" description="Bacillithiol biosynthesis BshC N-terminal Rossmann-like" evidence="3">
    <location>
        <begin position="1"/>
        <end position="383"/>
    </location>
</feature>
<dbReference type="HAMAP" id="MF_01867">
    <property type="entry name" value="BshC"/>
    <property type="match status" value="1"/>
</dbReference>
<accession>A0A398BF61</accession>
<evidence type="ECO:0000256" key="2">
    <source>
        <dbReference type="HAMAP-Rule" id="MF_01867"/>
    </source>
</evidence>
<dbReference type="OrthoDB" id="9765151at2"/>